<dbReference type="AlphaFoldDB" id="A0AAW0MYZ6"/>
<dbReference type="Proteomes" id="UP001460270">
    <property type="component" value="Unassembled WGS sequence"/>
</dbReference>
<protein>
    <submittedName>
        <fullName evidence="2">Uncharacterized protein</fullName>
    </submittedName>
</protein>
<evidence type="ECO:0000313" key="3">
    <source>
        <dbReference type="Proteomes" id="UP001460270"/>
    </source>
</evidence>
<feature type="compositionally biased region" description="Low complexity" evidence="1">
    <location>
        <begin position="284"/>
        <end position="296"/>
    </location>
</feature>
<reference evidence="3" key="1">
    <citation type="submission" date="2024-04" db="EMBL/GenBank/DDBJ databases">
        <title>Salinicola lusitanus LLJ914,a marine bacterium isolated from the Okinawa Trough.</title>
        <authorList>
            <person name="Li J."/>
        </authorList>
    </citation>
    <scope>NUCLEOTIDE SEQUENCE [LARGE SCALE GENOMIC DNA]</scope>
</reference>
<comment type="caution">
    <text evidence="2">The sequence shown here is derived from an EMBL/GenBank/DDBJ whole genome shotgun (WGS) entry which is preliminary data.</text>
</comment>
<organism evidence="2 3">
    <name type="scientific">Mugilogobius chulae</name>
    <name type="common">yellowstripe goby</name>
    <dbReference type="NCBI Taxonomy" id="88201"/>
    <lineage>
        <taxon>Eukaryota</taxon>
        <taxon>Metazoa</taxon>
        <taxon>Chordata</taxon>
        <taxon>Craniata</taxon>
        <taxon>Vertebrata</taxon>
        <taxon>Euteleostomi</taxon>
        <taxon>Actinopterygii</taxon>
        <taxon>Neopterygii</taxon>
        <taxon>Teleostei</taxon>
        <taxon>Neoteleostei</taxon>
        <taxon>Acanthomorphata</taxon>
        <taxon>Gobiaria</taxon>
        <taxon>Gobiiformes</taxon>
        <taxon>Gobioidei</taxon>
        <taxon>Gobiidae</taxon>
        <taxon>Gobionellinae</taxon>
        <taxon>Mugilogobius</taxon>
    </lineage>
</organism>
<proteinExistence type="predicted"/>
<dbReference type="EMBL" id="JBBPFD010000021">
    <property type="protein sequence ID" value="KAK7882144.1"/>
    <property type="molecule type" value="Genomic_DNA"/>
</dbReference>
<feature type="region of interest" description="Disordered" evidence="1">
    <location>
        <begin position="274"/>
        <end position="317"/>
    </location>
</feature>
<name>A0AAW0MYZ6_9GOBI</name>
<accession>A0AAW0MYZ6</accession>
<keyword evidence="3" id="KW-1185">Reference proteome</keyword>
<sequence>MPKLNRINCKLFTAGSSGKLATSRTVTKASEGCTSRWGACFDTTPGAVALSSPRRFVKSTRAGLISRDYRGLQVWLNQTGAVHVCVCVCVKTPGAAMNRSDYVFNPDEDFRMDPTFMGNKAKPRFSHTEVKVLLEAIKRNRYILLRATDHEEWADMKFDAKRRMTGPNRKNFRRKNLGPLERAVHKILIMSPKGDGESDVDLDEDPSFASISLPENCFSLCDNTSFSLPDSEATADRTGDDVNYESPDYSLDFEEEDDEDHSLLMESDEFFRSRPAQTYSRQESSPPSSLVPSSPLQNASPQRHRVGRVSRSSASSPLAQCVQQQRVGRVLLASVARSVETLARSLQVLKQRQQEFVQESLQLQRQSVDTLRDFSSTALAMLRTPPPNTQGSAFMYK</sequence>
<evidence type="ECO:0000256" key="1">
    <source>
        <dbReference type="SAM" id="MobiDB-lite"/>
    </source>
</evidence>
<gene>
    <name evidence="2" type="ORF">WMY93_028318</name>
</gene>
<evidence type="ECO:0000313" key="2">
    <source>
        <dbReference type="EMBL" id="KAK7882144.1"/>
    </source>
</evidence>